<comment type="caution">
    <text evidence="3">The sequence shown here is derived from an EMBL/GenBank/DDBJ whole genome shotgun (WGS) entry which is preliminary data.</text>
</comment>
<accession>A0AAV6LP43</accession>
<dbReference type="InterPro" id="IPR018247">
    <property type="entry name" value="EF_Hand_1_Ca_BS"/>
</dbReference>
<dbReference type="PROSITE" id="PS50222">
    <property type="entry name" value="EF_HAND_2"/>
    <property type="match status" value="1"/>
</dbReference>
<reference evidence="3" key="1">
    <citation type="submission" date="2020-08" db="EMBL/GenBank/DDBJ databases">
        <title>Plant Genome Project.</title>
        <authorList>
            <person name="Zhang R.-G."/>
        </authorList>
    </citation>
    <scope>NUCLEOTIDE SEQUENCE</scope>
    <source>
        <strain evidence="3">WSP0</strain>
        <tissue evidence="3">Leaf</tissue>
    </source>
</reference>
<dbReference type="EMBL" id="JACTNZ010000001">
    <property type="protein sequence ID" value="KAG5566504.1"/>
    <property type="molecule type" value="Genomic_DNA"/>
</dbReference>
<name>A0AAV6LP43_9ERIC</name>
<dbReference type="PROSITE" id="PS00018">
    <property type="entry name" value="EF_HAND_1"/>
    <property type="match status" value="1"/>
</dbReference>
<evidence type="ECO:0000313" key="4">
    <source>
        <dbReference type="Proteomes" id="UP000823749"/>
    </source>
</evidence>
<dbReference type="SUPFAM" id="SSF47473">
    <property type="entry name" value="EF-hand"/>
    <property type="match status" value="1"/>
</dbReference>
<dbReference type="EMBL" id="JACTNZ010000001">
    <property type="protein sequence ID" value="KAG5566505.1"/>
    <property type="molecule type" value="Genomic_DNA"/>
</dbReference>
<dbReference type="Proteomes" id="UP000823749">
    <property type="component" value="Chromosome 1"/>
</dbReference>
<dbReference type="PANTHER" id="PTHR12121:SF92">
    <property type="entry name" value="ENDONUCLEASE_EXONUCLEASE_PHOSPHATASE DOMAIN-CONTAINING PROTEIN"/>
    <property type="match status" value="1"/>
</dbReference>
<dbReference type="InterPro" id="IPR050410">
    <property type="entry name" value="CCR4/nocturin_mRNA_transcr"/>
</dbReference>
<dbReference type="FunFam" id="3.60.10.10:FF:000124">
    <property type="entry name" value="Endonuclease/exonuclease/phosphatase family protein"/>
    <property type="match status" value="1"/>
</dbReference>
<evidence type="ECO:0000256" key="1">
    <source>
        <dbReference type="ARBA" id="ARBA00022837"/>
    </source>
</evidence>
<dbReference type="InterPro" id="IPR005135">
    <property type="entry name" value="Endo/exonuclease/phosphatase"/>
</dbReference>
<dbReference type="GO" id="GO:0000175">
    <property type="term" value="F:3'-5'-RNA exonuclease activity"/>
    <property type="evidence" value="ECO:0007669"/>
    <property type="project" value="TreeGrafter"/>
</dbReference>
<dbReference type="PANTHER" id="PTHR12121">
    <property type="entry name" value="CARBON CATABOLITE REPRESSOR PROTEIN 4"/>
    <property type="match status" value="1"/>
</dbReference>
<proteinExistence type="predicted"/>
<keyword evidence="4" id="KW-1185">Reference proteome</keyword>
<dbReference type="GO" id="GO:0005509">
    <property type="term" value="F:calcium ion binding"/>
    <property type="evidence" value="ECO:0007669"/>
    <property type="project" value="InterPro"/>
</dbReference>
<dbReference type="Gene3D" id="1.10.238.10">
    <property type="entry name" value="EF-hand"/>
    <property type="match status" value="1"/>
</dbReference>
<dbReference type="InterPro" id="IPR002048">
    <property type="entry name" value="EF_hand_dom"/>
</dbReference>
<dbReference type="SUPFAM" id="SSF56219">
    <property type="entry name" value="DNase I-like"/>
    <property type="match status" value="1"/>
</dbReference>
<dbReference type="AlphaFoldDB" id="A0AAV6LP43"/>
<dbReference type="InterPro" id="IPR056440">
    <property type="entry name" value="Zn-ribbon_GIR1"/>
</dbReference>
<evidence type="ECO:0000313" key="3">
    <source>
        <dbReference type="EMBL" id="KAG5566505.1"/>
    </source>
</evidence>
<evidence type="ECO:0000259" key="2">
    <source>
        <dbReference type="PROSITE" id="PS50222"/>
    </source>
</evidence>
<gene>
    <name evidence="3" type="ORF">RHGRI_002160</name>
</gene>
<keyword evidence="1" id="KW-0106">Calcium</keyword>
<organism evidence="3 4">
    <name type="scientific">Rhododendron griersonianum</name>
    <dbReference type="NCBI Taxonomy" id="479676"/>
    <lineage>
        <taxon>Eukaryota</taxon>
        <taxon>Viridiplantae</taxon>
        <taxon>Streptophyta</taxon>
        <taxon>Embryophyta</taxon>
        <taxon>Tracheophyta</taxon>
        <taxon>Spermatophyta</taxon>
        <taxon>Magnoliopsida</taxon>
        <taxon>eudicotyledons</taxon>
        <taxon>Gunneridae</taxon>
        <taxon>Pentapetalae</taxon>
        <taxon>asterids</taxon>
        <taxon>Ericales</taxon>
        <taxon>Ericaceae</taxon>
        <taxon>Ericoideae</taxon>
        <taxon>Rhodoreae</taxon>
        <taxon>Rhododendron</taxon>
    </lineage>
</organism>
<dbReference type="InterPro" id="IPR036691">
    <property type="entry name" value="Endo/exonu/phosph_ase_sf"/>
</dbReference>
<dbReference type="Pfam" id="PF24747">
    <property type="entry name" value="Zn-ribbon_GIR1"/>
    <property type="match status" value="1"/>
</dbReference>
<dbReference type="InterPro" id="IPR011992">
    <property type="entry name" value="EF-hand-dom_pair"/>
</dbReference>
<dbReference type="Pfam" id="PF03372">
    <property type="entry name" value="Exo_endo_phos"/>
    <property type="match status" value="1"/>
</dbReference>
<protein>
    <recommendedName>
        <fullName evidence="2">EF-hand domain-containing protein</fullName>
    </recommendedName>
</protein>
<dbReference type="Gene3D" id="3.60.10.10">
    <property type="entry name" value="Endonuclease/exonuclease/phosphatase"/>
    <property type="match status" value="1"/>
</dbReference>
<feature type="domain" description="EF-hand" evidence="2">
    <location>
        <begin position="335"/>
        <end position="370"/>
    </location>
</feature>
<sequence length="509" mass="57925">MGESNEDICDQEQRPPSSNSLGCVSCTTFNILAPIYKRLEDQHCESEFHELWLNRNESILDRLLDLGSSIICLQEFWVQNEELVRMYEKRLGDAGYQTFKLPRTNNRGDGLLTAIFRTQFHVVNHQEFRFNDIGDRVSQLLHVELLDHSSPNQPNKMEKQVLVVNTHLIFPHDSSYCFVRLQQVYKILQYIDQYCQENKLPPLPVILCGDWNGSKKGNVYKFLQSQGFVSAYDIAHPCTNGSEDFSKWISHRNHRGNMCGVDFILLRNPSKHRTPLKESLMEAVLGNINNLSLKLSPEAIGPLHLFEADGSHINYSQFLQALAQLGLSGHSEDCIGTKDIKELWEQIDTDGDGVIDLSDFSFFPCNLITPHKICYYDMMELKKPLPTLLMAHCIYSPLSPQTQHITKLISSRRKTPKKGCMGIDKMNHKLDLKLNLSPPMAYSQVVEESPKGSCVSSELSPNRSLCYPGSPEAKRMMLMGCPQCLMYVMLSEEDPKCPKCKSTVLLEIS</sequence>